<dbReference type="PATRIC" id="fig|1285586.5.peg.2896"/>
<feature type="transmembrane region" description="Helical" evidence="1">
    <location>
        <begin position="87"/>
        <end position="107"/>
    </location>
</feature>
<feature type="transmembrane region" description="Helical" evidence="1">
    <location>
        <begin position="113"/>
        <end position="132"/>
    </location>
</feature>
<dbReference type="OrthoDB" id="2735472at2"/>
<feature type="transmembrane region" description="Helical" evidence="1">
    <location>
        <begin position="7"/>
        <end position="31"/>
    </location>
</feature>
<dbReference type="EMBL" id="AQPX01000020">
    <property type="protein sequence ID" value="EON72093.1"/>
    <property type="molecule type" value="Genomic_DNA"/>
</dbReference>
<keyword evidence="1" id="KW-0812">Transmembrane</keyword>
<protein>
    <recommendedName>
        <fullName evidence="4">DUF3021 domain-containing protein</fullName>
    </recommendedName>
</protein>
<name>R7ZDD4_LYSSH</name>
<evidence type="ECO:0000313" key="3">
    <source>
        <dbReference type="Proteomes" id="UP000013911"/>
    </source>
</evidence>
<accession>R7ZDD4</accession>
<feature type="transmembrane region" description="Helical" evidence="1">
    <location>
        <begin position="51"/>
        <end position="75"/>
    </location>
</feature>
<keyword evidence="1" id="KW-1133">Transmembrane helix</keyword>
<dbReference type="Pfam" id="PF11457">
    <property type="entry name" value="DUF3021"/>
    <property type="match status" value="1"/>
</dbReference>
<evidence type="ECO:0000313" key="2">
    <source>
        <dbReference type="EMBL" id="EON72093.1"/>
    </source>
</evidence>
<sequence length="154" mass="17307">MQKDIVIRFVGGFVIGVTIGQIVQLCISLGLGQESYLAVVPNFRALFTSETVAVCTQIFLTGMIGVTFAMAALVFEIARWGMLKQYIVHFSVTASVWIPIVMIIWMPKTMANIFSLLASFIGTYIVTWLMQYQLSKRDIEKINAILERGENHDH</sequence>
<dbReference type="InterPro" id="IPR021560">
    <property type="entry name" value="DUF3021"/>
</dbReference>
<keyword evidence="1" id="KW-0472">Membrane</keyword>
<comment type="caution">
    <text evidence="2">The sequence shown here is derived from an EMBL/GenBank/DDBJ whole genome shotgun (WGS) entry which is preliminary data.</text>
</comment>
<reference evidence="2 3" key="1">
    <citation type="submission" date="2013-04" db="EMBL/GenBank/DDBJ databases">
        <title>Draft genome of the heavy metal tolerant bacterium Lysinibacillus sphaericus strain OT4b.31.</title>
        <authorList>
            <person name="Pena-Montenegro T.D."/>
            <person name="Dussan J."/>
        </authorList>
    </citation>
    <scope>NUCLEOTIDE SEQUENCE [LARGE SCALE GENOMIC DNA]</scope>
    <source>
        <strain evidence="2 3">OT4b.31</strain>
    </source>
</reference>
<proteinExistence type="predicted"/>
<evidence type="ECO:0008006" key="4">
    <source>
        <dbReference type="Google" id="ProtNLM"/>
    </source>
</evidence>
<dbReference type="AlphaFoldDB" id="R7ZDD4"/>
<gene>
    <name evidence="2" type="ORF">H131_14153</name>
</gene>
<dbReference type="HOGENOM" id="CLU_103763_0_1_9"/>
<evidence type="ECO:0000256" key="1">
    <source>
        <dbReference type="SAM" id="Phobius"/>
    </source>
</evidence>
<organism evidence="2 3">
    <name type="scientific">Lysinibacillus sphaericus OT4b.31</name>
    <dbReference type="NCBI Taxonomy" id="1285586"/>
    <lineage>
        <taxon>Bacteria</taxon>
        <taxon>Bacillati</taxon>
        <taxon>Bacillota</taxon>
        <taxon>Bacilli</taxon>
        <taxon>Bacillales</taxon>
        <taxon>Bacillaceae</taxon>
        <taxon>Lysinibacillus</taxon>
    </lineage>
</organism>
<dbReference type="eggNOG" id="ENOG5032Y8F">
    <property type="taxonomic scope" value="Bacteria"/>
</dbReference>
<dbReference type="Proteomes" id="UP000013911">
    <property type="component" value="Unassembled WGS sequence"/>
</dbReference>
<dbReference type="RefSeq" id="WP_010859767.1">
    <property type="nucleotide sequence ID" value="NZ_KB933398.1"/>
</dbReference>